<dbReference type="PROSITE" id="PS50106">
    <property type="entry name" value="PDZ"/>
    <property type="match status" value="1"/>
</dbReference>
<feature type="compositionally biased region" description="Basic and acidic residues" evidence="3">
    <location>
        <begin position="1"/>
        <end position="13"/>
    </location>
</feature>
<gene>
    <name evidence="5" type="ORF">AVDCRST_MAG03-644</name>
</gene>
<dbReference type="SUPFAM" id="SSF50156">
    <property type="entry name" value="PDZ domain-like"/>
    <property type="match status" value="1"/>
</dbReference>
<dbReference type="GO" id="GO:0006508">
    <property type="term" value="P:proteolysis"/>
    <property type="evidence" value="ECO:0007669"/>
    <property type="project" value="UniProtKB-KW"/>
</dbReference>
<dbReference type="InterPro" id="IPR009003">
    <property type="entry name" value="Peptidase_S1_PA"/>
</dbReference>
<name>A0A6J4NR31_9ACTN</name>
<dbReference type="PANTHER" id="PTHR43343:SF3">
    <property type="entry name" value="PROTEASE DO-LIKE 8, CHLOROPLASTIC"/>
    <property type="match status" value="1"/>
</dbReference>
<evidence type="ECO:0000256" key="3">
    <source>
        <dbReference type="SAM" id="MobiDB-lite"/>
    </source>
</evidence>
<dbReference type="PANTHER" id="PTHR43343">
    <property type="entry name" value="PEPTIDASE S12"/>
    <property type="match status" value="1"/>
</dbReference>
<dbReference type="InterPro" id="IPR001478">
    <property type="entry name" value="PDZ"/>
</dbReference>
<feature type="domain" description="PDZ" evidence="4">
    <location>
        <begin position="207"/>
        <end position="290"/>
    </location>
</feature>
<evidence type="ECO:0000256" key="1">
    <source>
        <dbReference type="ARBA" id="ARBA00022670"/>
    </source>
</evidence>
<organism evidence="5">
    <name type="scientific">uncultured Rubrobacteraceae bacterium</name>
    <dbReference type="NCBI Taxonomy" id="349277"/>
    <lineage>
        <taxon>Bacteria</taxon>
        <taxon>Bacillati</taxon>
        <taxon>Actinomycetota</taxon>
        <taxon>Rubrobacteria</taxon>
        <taxon>Rubrobacterales</taxon>
        <taxon>Rubrobacteraceae</taxon>
        <taxon>environmental samples</taxon>
    </lineage>
</organism>
<dbReference type="InterPro" id="IPR041489">
    <property type="entry name" value="PDZ_6"/>
</dbReference>
<dbReference type="PRINTS" id="PR00834">
    <property type="entry name" value="PROTEASES2C"/>
</dbReference>
<proteinExistence type="predicted"/>
<evidence type="ECO:0000313" key="5">
    <source>
        <dbReference type="EMBL" id="CAA9391418.1"/>
    </source>
</evidence>
<dbReference type="Pfam" id="PF13365">
    <property type="entry name" value="Trypsin_2"/>
    <property type="match status" value="1"/>
</dbReference>
<evidence type="ECO:0000256" key="2">
    <source>
        <dbReference type="ARBA" id="ARBA00022801"/>
    </source>
</evidence>
<sequence>MDRSADRLEKESVARAASSAGADMVEEARGSVVEVQSGGRGSGAGVIWTGEGLVLTNDHVVAGGRRRRGGGTRVVLHDGRVLDAEVVKRSRTLDLALLRLRGETGGLAAATVGDSGALRVGELVYAIGHPWGNPGTVTAGVISGLGVPGGRSRRGSSTRYVRSDVALAPGNSGGPLLNSGGEVVGINAMIFGRTALSIPGNAAAAWAAEPADSGDGRPRLGVGASMVRLPASGRPKEGDTSGLVIHSIEEGGPAAVAGILVGDVLLGVAGEPPSIGVFQDALSRGDAVSLRVMRGGETLIVEVPPRASGRAA</sequence>
<keyword evidence="2" id="KW-0378">Hydrolase</keyword>
<keyword evidence="1" id="KW-0645">Protease</keyword>
<evidence type="ECO:0000259" key="4">
    <source>
        <dbReference type="PROSITE" id="PS50106"/>
    </source>
</evidence>
<dbReference type="SUPFAM" id="SSF50494">
    <property type="entry name" value="Trypsin-like serine proteases"/>
    <property type="match status" value="1"/>
</dbReference>
<dbReference type="GO" id="GO:0004252">
    <property type="term" value="F:serine-type endopeptidase activity"/>
    <property type="evidence" value="ECO:0007669"/>
    <property type="project" value="InterPro"/>
</dbReference>
<dbReference type="InterPro" id="IPR051201">
    <property type="entry name" value="Chloro_Bact_Ser_Proteases"/>
</dbReference>
<dbReference type="InterPro" id="IPR001940">
    <property type="entry name" value="Peptidase_S1C"/>
</dbReference>
<dbReference type="SMART" id="SM00228">
    <property type="entry name" value="PDZ"/>
    <property type="match status" value="1"/>
</dbReference>
<accession>A0A6J4NR31</accession>
<dbReference type="Gene3D" id="2.30.42.10">
    <property type="match status" value="1"/>
</dbReference>
<reference evidence="5" key="1">
    <citation type="submission" date="2020-02" db="EMBL/GenBank/DDBJ databases">
        <authorList>
            <person name="Meier V. D."/>
        </authorList>
    </citation>
    <scope>NUCLEOTIDE SEQUENCE</scope>
    <source>
        <strain evidence="5">AVDCRST_MAG03</strain>
    </source>
</reference>
<dbReference type="InterPro" id="IPR036034">
    <property type="entry name" value="PDZ_sf"/>
</dbReference>
<dbReference type="AlphaFoldDB" id="A0A6J4NR31"/>
<dbReference type="Pfam" id="PF17820">
    <property type="entry name" value="PDZ_6"/>
    <property type="match status" value="1"/>
</dbReference>
<dbReference type="EMBL" id="CADCUT010000039">
    <property type="protein sequence ID" value="CAA9391418.1"/>
    <property type="molecule type" value="Genomic_DNA"/>
</dbReference>
<dbReference type="Gene3D" id="2.40.10.120">
    <property type="match status" value="1"/>
</dbReference>
<protein>
    <recommendedName>
        <fullName evidence="4">PDZ domain-containing protein</fullName>
    </recommendedName>
</protein>
<feature type="region of interest" description="Disordered" evidence="3">
    <location>
        <begin position="1"/>
        <end position="21"/>
    </location>
</feature>